<keyword evidence="3 10" id="KW-0732">Signal</keyword>
<comment type="similarity">
    <text evidence="1">Belongs to the peptidase C1 family.</text>
</comment>
<proteinExistence type="inferred from homology"/>
<dbReference type="PRINTS" id="PR00705">
    <property type="entry name" value="PAPAIN"/>
</dbReference>
<dbReference type="PANTHER" id="PTHR12411">
    <property type="entry name" value="CYSTEINE PROTEASE FAMILY C1-RELATED"/>
    <property type="match status" value="1"/>
</dbReference>
<dbReference type="AlphaFoldDB" id="A0AAN9AQ69"/>
<dbReference type="InterPro" id="IPR012599">
    <property type="entry name" value="Propeptide_C1A"/>
</dbReference>
<evidence type="ECO:0000256" key="3">
    <source>
        <dbReference type="ARBA" id="ARBA00022729"/>
    </source>
</evidence>
<dbReference type="InterPro" id="IPR013128">
    <property type="entry name" value="Peptidase_C1A"/>
</dbReference>
<keyword evidence="4" id="KW-0378">Hydrolase</keyword>
<evidence type="ECO:0000256" key="9">
    <source>
        <dbReference type="ARBA" id="ARBA00073107"/>
    </source>
</evidence>
<organism evidence="12 13">
    <name type="scientific">Littorina saxatilis</name>
    <dbReference type="NCBI Taxonomy" id="31220"/>
    <lineage>
        <taxon>Eukaryota</taxon>
        <taxon>Metazoa</taxon>
        <taxon>Spiralia</taxon>
        <taxon>Lophotrochozoa</taxon>
        <taxon>Mollusca</taxon>
        <taxon>Gastropoda</taxon>
        <taxon>Caenogastropoda</taxon>
        <taxon>Littorinimorpha</taxon>
        <taxon>Littorinoidea</taxon>
        <taxon>Littorinidae</taxon>
        <taxon>Littorina</taxon>
    </lineage>
</organism>
<keyword evidence="5" id="KW-0788">Thiol protease</keyword>
<dbReference type="Pfam" id="PF08127">
    <property type="entry name" value="Propeptide_C1"/>
    <property type="match status" value="1"/>
</dbReference>
<evidence type="ECO:0000256" key="8">
    <source>
        <dbReference type="ARBA" id="ARBA00055576"/>
    </source>
</evidence>
<dbReference type="InterPro" id="IPR025661">
    <property type="entry name" value="Pept_asp_AS"/>
</dbReference>
<gene>
    <name evidence="12" type="ORF">V1264_008851</name>
</gene>
<dbReference type="EMBL" id="JBAMIC010000022">
    <property type="protein sequence ID" value="KAK7091125.1"/>
    <property type="molecule type" value="Genomic_DNA"/>
</dbReference>
<dbReference type="FunFam" id="3.90.70.10:FF:000031">
    <property type="entry name" value="Cathepsin B"/>
    <property type="match status" value="1"/>
</dbReference>
<feature type="domain" description="Peptidase C1A papain C-terminal" evidence="11">
    <location>
        <begin position="84"/>
        <end position="331"/>
    </location>
</feature>
<dbReference type="SMART" id="SM00645">
    <property type="entry name" value="Pept_C1"/>
    <property type="match status" value="1"/>
</dbReference>
<feature type="signal peptide" evidence="10">
    <location>
        <begin position="1"/>
        <end position="15"/>
    </location>
</feature>
<sequence length="334" mass="36504">MKVLVLVALLGAVYAAPKSKVPDFGLLTDEEIVYINKVQSSWKAGRNFHPDFPVKKLMGVDYDASLKFTLETMPVKESFTGMDLPDTFDARTKWTNCPTLKEVRDQGACGSCWAFGAVEAMSDRICIASNGASNAHLSAEDLMSCCRTCGNGCNGGFPAGAWSFFDRDGVVTGGQYNSKQGCLPYEIPSCDHHVVGKKSPCTGDAKTPRCEKKCEANYNQTFEADKHYGKRSYMVRGEQKIMEELYTNGPVEAAFTVYADFPQYKSGVYKHTSGSALGGHAVKILGYGTENGDKYWLVANSWNPDWGDSGFFKILRGTDECGIEGQIVAGEPKL</sequence>
<evidence type="ECO:0000259" key="11">
    <source>
        <dbReference type="SMART" id="SM00645"/>
    </source>
</evidence>
<dbReference type="InterPro" id="IPR000169">
    <property type="entry name" value="Pept_cys_AS"/>
</dbReference>
<accession>A0AAN9AQ69</accession>
<name>A0AAN9AQ69_9CAEN</name>
<comment type="caution">
    <text evidence="12">The sequence shown here is derived from an EMBL/GenBank/DDBJ whole genome shotgun (WGS) entry which is preliminary data.</text>
</comment>
<dbReference type="PROSITE" id="PS00639">
    <property type="entry name" value="THIOL_PROTEASE_HIS"/>
    <property type="match status" value="1"/>
</dbReference>
<dbReference type="Pfam" id="PF00112">
    <property type="entry name" value="Peptidase_C1"/>
    <property type="match status" value="1"/>
</dbReference>
<evidence type="ECO:0000256" key="6">
    <source>
        <dbReference type="ARBA" id="ARBA00023145"/>
    </source>
</evidence>
<keyword evidence="13" id="KW-1185">Reference proteome</keyword>
<evidence type="ECO:0000313" key="13">
    <source>
        <dbReference type="Proteomes" id="UP001374579"/>
    </source>
</evidence>
<comment type="function">
    <text evidence="8">Thiol protease. Has a role as a digestive enzyme.</text>
</comment>
<dbReference type="Gene3D" id="3.90.70.10">
    <property type="entry name" value="Cysteine proteinases"/>
    <property type="match status" value="1"/>
</dbReference>
<keyword evidence="7" id="KW-1015">Disulfide bond</keyword>
<evidence type="ECO:0000256" key="10">
    <source>
        <dbReference type="SAM" id="SignalP"/>
    </source>
</evidence>
<dbReference type="PROSITE" id="PS00139">
    <property type="entry name" value="THIOL_PROTEASE_CYS"/>
    <property type="match status" value="1"/>
</dbReference>
<dbReference type="GO" id="GO:0004197">
    <property type="term" value="F:cysteine-type endopeptidase activity"/>
    <property type="evidence" value="ECO:0007669"/>
    <property type="project" value="InterPro"/>
</dbReference>
<keyword evidence="2" id="KW-0645">Protease</keyword>
<evidence type="ECO:0000256" key="1">
    <source>
        <dbReference type="ARBA" id="ARBA00008455"/>
    </source>
</evidence>
<dbReference type="InterPro" id="IPR038765">
    <property type="entry name" value="Papain-like_cys_pep_sf"/>
</dbReference>
<dbReference type="Proteomes" id="UP001374579">
    <property type="component" value="Unassembled WGS sequence"/>
</dbReference>
<evidence type="ECO:0000256" key="5">
    <source>
        <dbReference type="ARBA" id="ARBA00022807"/>
    </source>
</evidence>
<dbReference type="InterPro" id="IPR025660">
    <property type="entry name" value="Pept_his_AS"/>
</dbReference>
<protein>
    <recommendedName>
        <fullName evidence="9">Cathepsin B-like cysteine proteinase</fullName>
    </recommendedName>
</protein>
<evidence type="ECO:0000256" key="7">
    <source>
        <dbReference type="ARBA" id="ARBA00023157"/>
    </source>
</evidence>
<evidence type="ECO:0000313" key="12">
    <source>
        <dbReference type="EMBL" id="KAK7091125.1"/>
    </source>
</evidence>
<dbReference type="CDD" id="cd02620">
    <property type="entry name" value="Peptidase_C1A_CathepsinB"/>
    <property type="match status" value="1"/>
</dbReference>
<dbReference type="SUPFAM" id="SSF54001">
    <property type="entry name" value="Cysteine proteinases"/>
    <property type="match status" value="1"/>
</dbReference>
<reference evidence="12 13" key="1">
    <citation type="submission" date="2024-02" db="EMBL/GenBank/DDBJ databases">
        <title>Chromosome-scale genome assembly of the rough periwinkle Littorina saxatilis.</title>
        <authorList>
            <person name="De Jode A."/>
            <person name="Faria R."/>
            <person name="Formenti G."/>
            <person name="Sims Y."/>
            <person name="Smith T.P."/>
            <person name="Tracey A."/>
            <person name="Wood J.M.D."/>
            <person name="Zagrodzka Z.B."/>
            <person name="Johannesson K."/>
            <person name="Butlin R.K."/>
            <person name="Leder E.H."/>
        </authorList>
    </citation>
    <scope>NUCLEOTIDE SEQUENCE [LARGE SCALE GENOMIC DNA]</scope>
    <source>
        <strain evidence="12">Snail1</strain>
        <tissue evidence="12">Muscle</tissue>
    </source>
</reference>
<dbReference type="GO" id="GO:0006508">
    <property type="term" value="P:proteolysis"/>
    <property type="evidence" value="ECO:0007669"/>
    <property type="project" value="UniProtKB-KW"/>
</dbReference>
<evidence type="ECO:0000256" key="4">
    <source>
        <dbReference type="ARBA" id="ARBA00022801"/>
    </source>
</evidence>
<keyword evidence="6" id="KW-0865">Zymogen</keyword>
<evidence type="ECO:0000256" key="2">
    <source>
        <dbReference type="ARBA" id="ARBA00022670"/>
    </source>
</evidence>
<dbReference type="InterPro" id="IPR000668">
    <property type="entry name" value="Peptidase_C1A_C"/>
</dbReference>
<dbReference type="PROSITE" id="PS00640">
    <property type="entry name" value="THIOL_PROTEASE_ASN"/>
    <property type="match status" value="1"/>
</dbReference>
<feature type="chain" id="PRO_5042865400" description="Cathepsin B-like cysteine proteinase" evidence="10">
    <location>
        <begin position="16"/>
        <end position="334"/>
    </location>
</feature>